<dbReference type="GO" id="GO:0051903">
    <property type="term" value="F:S-(hydroxymethyl)glutathione dehydrogenase [NAD(P)+] activity"/>
    <property type="evidence" value="ECO:0007669"/>
    <property type="project" value="TreeGrafter"/>
</dbReference>
<dbReference type="Pfam" id="PF08240">
    <property type="entry name" value="ADH_N"/>
    <property type="match status" value="1"/>
</dbReference>
<gene>
    <name evidence="8" type="ORF">AX774_g642</name>
</gene>
<dbReference type="SMART" id="SM00829">
    <property type="entry name" value="PKS_ER"/>
    <property type="match status" value="1"/>
</dbReference>
<keyword evidence="5" id="KW-0520">NAD</keyword>
<evidence type="ECO:0000313" key="8">
    <source>
        <dbReference type="EMBL" id="OMH85800.1"/>
    </source>
</evidence>
<evidence type="ECO:0000256" key="4">
    <source>
        <dbReference type="ARBA" id="ARBA00023002"/>
    </source>
</evidence>
<dbReference type="FunFam" id="3.40.50.720:FF:000003">
    <property type="entry name" value="S-(hydroxymethyl)glutathione dehydrogenase"/>
    <property type="match status" value="1"/>
</dbReference>
<dbReference type="GO" id="GO:0008270">
    <property type="term" value="F:zinc ion binding"/>
    <property type="evidence" value="ECO:0007669"/>
    <property type="project" value="InterPro"/>
</dbReference>
<dbReference type="InterPro" id="IPR011032">
    <property type="entry name" value="GroES-like_sf"/>
</dbReference>
<accession>A0A1R1PXW4</accession>
<dbReference type="SUPFAM" id="SSF51735">
    <property type="entry name" value="NAD(P)-binding Rossmann-fold domains"/>
    <property type="match status" value="1"/>
</dbReference>
<dbReference type="InterPro" id="IPR013149">
    <property type="entry name" value="ADH-like_C"/>
</dbReference>
<evidence type="ECO:0000256" key="6">
    <source>
        <dbReference type="RuleBase" id="RU361277"/>
    </source>
</evidence>
<name>A0A1R1PXW4_ZANCU</name>
<comment type="caution">
    <text evidence="8">The sequence shown here is derived from an EMBL/GenBank/DDBJ whole genome shotgun (WGS) entry which is preliminary data.</text>
</comment>
<keyword evidence="3 6" id="KW-0862">Zinc</keyword>
<organism evidence="8 9">
    <name type="scientific">Zancudomyces culisetae</name>
    <name type="common">Gut fungus</name>
    <name type="synonym">Smittium culisetae</name>
    <dbReference type="NCBI Taxonomy" id="1213189"/>
    <lineage>
        <taxon>Eukaryota</taxon>
        <taxon>Fungi</taxon>
        <taxon>Fungi incertae sedis</taxon>
        <taxon>Zoopagomycota</taxon>
        <taxon>Kickxellomycotina</taxon>
        <taxon>Harpellomycetes</taxon>
        <taxon>Harpellales</taxon>
        <taxon>Legeriomycetaceae</taxon>
        <taxon>Zancudomyces</taxon>
    </lineage>
</organism>
<dbReference type="InterPro" id="IPR013154">
    <property type="entry name" value="ADH-like_N"/>
</dbReference>
<sequence>MTVTTTEGKVIKCKAAVAYGPKQDMVIEEIEVAPPKAGEIRVKILYAGICQSDAYILAGKDGGTNQYPLILGHESSGIVESVGEGVTEFAPGDYVIPLFMPQCKECKLCKSGRTNLCFKTSQYFTSNQHDDGTSRFSINGKPVGLFLGVSAFSQYTVVSQASLTKIRPNDKMNRICLLGCCVPTGYGAAVNTADIKKGDTVAVFGLGALGLSVIQGAAAAGASRIAAIDINPGKFDKAKEFGATDFYNPNDHKDIGIVNVIRQQFGGGVDCSFDTSGGGISVMNDAFECTMPGWGTSVIVSIAPAGEKISTDPKSLNFGKKWTGCMFGDVKGSDLDSYVEKYLDGKLMLDEYCTHHLPLSEINKGFQLLRDGESIRTIISMFD</sequence>
<dbReference type="FunFam" id="3.90.180.10:FF:000067">
    <property type="entry name" value="alcohol dehydrogenase 1-like isoform X1"/>
    <property type="match status" value="1"/>
</dbReference>
<evidence type="ECO:0000256" key="3">
    <source>
        <dbReference type="ARBA" id="ARBA00022833"/>
    </source>
</evidence>
<dbReference type="Gene3D" id="3.90.180.10">
    <property type="entry name" value="Medium-chain alcohol dehydrogenases, catalytic domain"/>
    <property type="match status" value="1"/>
</dbReference>
<dbReference type="SUPFAM" id="SSF50129">
    <property type="entry name" value="GroES-like"/>
    <property type="match status" value="2"/>
</dbReference>
<dbReference type="InterPro" id="IPR020843">
    <property type="entry name" value="ER"/>
</dbReference>
<proteinExistence type="inferred from homology"/>
<dbReference type="OrthoDB" id="2148442at2759"/>
<dbReference type="Gene3D" id="3.40.50.720">
    <property type="entry name" value="NAD(P)-binding Rossmann-like Domain"/>
    <property type="match status" value="1"/>
</dbReference>
<dbReference type="PROSITE" id="PS00059">
    <property type="entry name" value="ADH_ZINC"/>
    <property type="match status" value="1"/>
</dbReference>
<keyword evidence="9" id="KW-1185">Reference proteome</keyword>
<comment type="cofactor">
    <cofactor evidence="1 6">
        <name>Zn(2+)</name>
        <dbReference type="ChEBI" id="CHEBI:29105"/>
    </cofactor>
</comment>
<evidence type="ECO:0000256" key="1">
    <source>
        <dbReference type="ARBA" id="ARBA00001947"/>
    </source>
</evidence>
<evidence type="ECO:0000256" key="5">
    <source>
        <dbReference type="ARBA" id="ARBA00023027"/>
    </source>
</evidence>
<dbReference type="InterPro" id="IPR002328">
    <property type="entry name" value="ADH_Zn_CS"/>
</dbReference>
<keyword evidence="2 6" id="KW-0479">Metal-binding</keyword>
<evidence type="ECO:0000313" key="9">
    <source>
        <dbReference type="Proteomes" id="UP000188320"/>
    </source>
</evidence>
<dbReference type="Proteomes" id="UP000188320">
    <property type="component" value="Unassembled WGS sequence"/>
</dbReference>
<reference evidence="9" key="1">
    <citation type="submission" date="2017-01" db="EMBL/GenBank/DDBJ databases">
        <authorList>
            <person name="Wang Y."/>
            <person name="White M."/>
            <person name="Kvist S."/>
            <person name="Moncalvo J.-M."/>
        </authorList>
    </citation>
    <scope>NUCLEOTIDE SEQUENCE [LARGE SCALE GENOMIC DNA]</scope>
    <source>
        <strain evidence="9">COL-18-3</strain>
    </source>
</reference>
<comment type="similarity">
    <text evidence="6">Belongs to the zinc-containing alcohol dehydrogenase family.</text>
</comment>
<dbReference type="Pfam" id="PF00107">
    <property type="entry name" value="ADH_zinc_N"/>
    <property type="match status" value="1"/>
</dbReference>
<protein>
    <submittedName>
        <fullName evidence="8">Alcohol dehydrogenase class-3</fullName>
    </submittedName>
</protein>
<dbReference type="PANTHER" id="PTHR43880:SF12">
    <property type="entry name" value="ALCOHOL DEHYDROGENASE CLASS-3"/>
    <property type="match status" value="1"/>
</dbReference>
<dbReference type="PANTHER" id="PTHR43880">
    <property type="entry name" value="ALCOHOL DEHYDROGENASE"/>
    <property type="match status" value="1"/>
</dbReference>
<evidence type="ECO:0000259" key="7">
    <source>
        <dbReference type="SMART" id="SM00829"/>
    </source>
</evidence>
<evidence type="ECO:0000256" key="2">
    <source>
        <dbReference type="ARBA" id="ARBA00022723"/>
    </source>
</evidence>
<dbReference type="GO" id="GO:0005829">
    <property type="term" value="C:cytosol"/>
    <property type="evidence" value="ECO:0007669"/>
    <property type="project" value="TreeGrafter"/>
</dbReference>
<dbReference type="InterPro" id="IPR036291">
    <property type="entry name" value="NAD(P)-bd_dom_sf"/>
</dbReference>
<dbReference type="GO" id="GO:0046294">
    <property type="term" value="P:formaldehyde catabolic process"/>
    <property type="evidence" value="ECO:0007669"/>
    <property type="project" value="TreeGrafter"/>
</dbReference>
<keyword evidence="4" id="KW-0560">Oxidoreductase</keyword>
<dbReference type="AlphaFoldDB" id="A0A1R1PXW4"/>
<dbReference type="EMBL" id="LSSK01000043">
    <property type="protein sequence ID" value="OMH85800.1"/>
    <property type="molecule type" value="Genomic_DNA"/>
</dbReference>
<feature type="domain" description="Enoyl reductase (ER)" evidence="7">
    <location>
        <begin position="20"/>
        <end position="379"/>
    </location>
</feature>